<name>A0A9Q5ZFW2_NOSLI</name>
<dbReference type="Proteomes" id="UP000222310">
    <property type="component" value="Unassembled WGS sequence"/>
</dbReference>
<reference evidence="1 2" key="1">
    <citation type="submission" date="2015-02" db="EMBL/GenBank/DDBJ databases">
        <title>Nostoc linckia genome annotation.</title>
        <authorList>
            <person name="Zhou Z."/>
        </authorList>
    </citation>
    <scope>NUCLEOTIDE SEQUENCE [LARGE SCALE GENOMIC DNA]</scope>
    <source>
        <strain evidence="2">z8</strain>
    </source>
</reference>
<gene>
    <name evidence="1" type="ORF">VF08_02835</name>
</gene>
<accession>A0A9Q5ZFW2</accession>
<proteinExistence type="predicted"/>
<evidence type="ECO:0000313" key="2">
    <source>
        <dbReference type="Proteomes" id="UP000222310"/>
    </source>
</evidence>
<protein>
    <submittedName>
        <fullName evidence="1">Uncharacterized protein</fullName>
    </submittedName>
</protein>
<comment type="caution">
    <text evidence="1">The sequence shown here is derived from an EMBL/GenBank/DDBJ whole genome shotgun (WGS) entry which is preliminary data.</text>
</comment>
<dbReference type="RefSeq" id="WP_099066615.1">
    <property type="nucleotide sequence ID" value="NZ_LAHD01000005.1"/>
</dbReference>
<dbReference type="AlphaFoldDB" id="A0A9Q5ZFW2"/>
<dbReference type="GeneID" id="57094389"/>
<organism evidence="1 2">
    <name type="scientific">Nostoc linckia z8</name>
    <dbReference type="NCBI Taxonomy" id="1628746"/>
    <lineage>
        <taxon>Bacteria</taxon>
        <taxon>Bacillati</taxon>
        <taxon>Cyanobacteriota</taxon>
        <taxon>Cyanophyceae</taxon>
        <taxon>Nostocales</taxon>
        <taxon>Nostocaceae</taxon>
        <taxon>Nostoc</taxon>
    </lineage>
</organism>
<dbReference type="EMBL" id="LAHD01000005">
    <property type="protein sequence ID" value="PHK06690.1"/>
    <property type="molecule type" value="Genomic_DNA"/>
</dbReference>
<evidence type="ECO:0000313" key="1">
    <source>
        <dbReference type="EMBL" id="PHK06690.1"/>
    </source>
</evidence>
<sequence>MDENYLQQYFIQIAQHTLHEWNYWRKQKTEVVGCVADAKKRWEQYNKLRSQDEIASIKWLIDYHFCIPNQQTPSSDLQSLQIYIEKQSSDFVKASIKTALPLIDWSAIALELGEYV</sequence>